<evidence type="ECO:0000313" key="1">
    <source>
        <dbReference type="EMBL" id="CAF0821370.1"/>
    </source>
</evidence>
<evidence type="ECO:0000313" key="3">
    <source>
        <dbReference type="Proteomes" id="UP000677228"/>
    </source>
</evidence>
<accession>A0A8S2CWH5</accession>
<dbReference type="Proteomes" id="UP000682733">
    <property type="component" value="Unassembled WGS sequence"/>
</dbReference>
<organism evidence="1 3">
    <name type="scientific">Didymodactylos carnosus</name>
    <dbReference type="NCBI Taxonomy" id="1234261"/>
    <lineage>
        <taxon>Eukaryota</taxon>
        <taxon>Metazoa</taxon>
        <taxon>Spiralia</taxon>
        <taxon>Gnathifera</taxon>
        <taxon>Rotifera</taxon>
        <taxon>Eurotatoria</taxon>
        <taxon>Bdelloidea</taxon>
        <taxon>Philodinida</taxon>
        <taxon>Philodinidae</taxon>
        <taxon>Didymodactylos</taxon>
    </lineage>
</organism>
<proteinExistence type="predicted"/>
<dbReference type="AlphaFoldDB" id="A0A8S2CWH5"/>
<protein>
    <submittedName>
        <fullName evidence="1">Uncharacterized protein</fullName>
    </submittedName>
</protein>
<sequence length="169" mass="20009">MTQQQQNLVCLSSKTSLCYYMNDSDTPQDDLDTTYIIEIFLQSDDFTLHNVAYVKNVRYCTLLFSYRKQYSDACIRFQFLQLEERFGFIRCVVQHDNNSYILIEELLLLGNIKIKLNKINFCVPFILKCKPLQQFHLKKFDDIISKLSYQILPGNQVQVFEFRNILDSS</sequence>
<gene>
    <name evidence="1" type="ORF">OVA965_LOCUS5665</name>
    <name evidence="2" type="ORF">TMI583_LOCUS5662</name>
</gene>
<dbReference type="EMBL" id="CAJOBA010001619">
    <property type="protein sequence ID" value="CAF3605684.1"/>
    <property type="molecule type" value="Genomic_DNA"/>
</dbReference>
<reference evidence="1" key="1">
    <citation type="submission" date="2021-02" db="EMBL/GenBank/DDBJ databases">
        <authorList>
            <person name="Nowell W R."/>
        </authorList>
    </citation>
    <scope>NUCLEOTIDE SEQUENCE</scope>
</reference>
<comment type="caution">
    <text evidence="1">The sequence shown here is derived from an EMBL/GenBank/DDBJ whole genome shotgun (WGS) entry which is preliminary data.</text>
</comment>
<evidence type="ECO:0000313" key="2">
    <source>
        <dbReference type="EMBL" id="CAF3605684.1"/>
    </source>
</evidence>
<dbReference type="EMBL" id="CAJNOK010001619">
    <property type="protein sequence ID" value="CAF0821370.1"/>
    <property type="molecule type" value="Genomic_DNA"/>
</dbReference>
<name>A0A8S2CWH5_9BILA</name>
<dbReference type="Proteomes" id="UP000677228">
    <property type="component" value="Unassembled WGS sequence"/>
</dbReference>